<gene>
    <name evidence="6" type="primary">prmA</name>
    <name evidence="7" type="ORF">SAMN06265340_101111</name>
</gene>
<dbReference type="GO" id="GO:0005840">
    <property type="term" value="C:ribosome"/>
    <property type="evidence" value="ECO:0007669"/>
    <property type="project" value="UniProtKB-KW"/>
</dbReference>
<dbReference type="Gene3D" id="3.40.50.150">
    <property type="entry name" value="Vaccinia Virus protein VP39"/>
    <property type="match status" value="1"/>
</dbReference>
<dbReference type="InterPro" id="IPR029063">
    <property type="entry name" value="SAM-dependent_MTases_sf"/>
</dbReference>
<keyword evidence="7" id="KW-0687">Ribonucleoprotein</keyword>
<dbReference type="GO" id="GO:0005737">
    <property type="term" value="C:cytoplasm"/>
    <property type="evidence" value="ECO:0007669"/>
    <property type="project" value="UniProtKB-SubCell"/>
</dbReference>
<keyword evidence="3 6" id="KW-0489">Methyltransferase</keyword>
<dbReference type="SUPFAM" id="SSF53335">
    <property type="entry name" value="S-adenosyl-L-methionine-dependent methyltransferases"/>
    <property type="match status" value="1"/>
</dbReference>
<evidence type="ECO:0000256" key="5">
    <source>
        <dbReference type="ARBA" id="ARBA00022691"/>
    </source>
</evidence>
<dbReference type="RefSeq" id="WP_089322148.1">
    <property type="nucleotide sequence ID" value="NZ_FZOB01000001.1"/>
</dbReference>
<dbReference type="InterPro" id="IPR050078">
    <property type="entry name" value="Ribosomal_L11_MeTrfase_PrmA"/>
</dbReference>
<organism evidence="7 8">
    <name type="scientific">Desulfurobacterium atlanticum</name>
    <dbReference type="NCBI Taxonomy" id="240169"/>
    <lineage>
        <taxon>Bacteria</taxon>
        <taxon>Pseudomonadati</taxon>
        <taxon>Aquificota</taxon>
        <taxon>Aquificia</taxon>
        <taxon>Desulfurobacteriales</taxon>
        <taxon>Desulfurobacteriaceae</taxon>
        <taxon>Desulfurobacterium</taxon>
    </lineage>
</organism>
<dbReference type="GO" id="GO:0032259">
    <property type="term" value="P:methylation"/>
    <property type="evidence" value="ECO:0007669"/>
    <property type="project" value="UniProtKB-KW"/>
</dbReference>
<dbReference type="PANTHER" id="PTHR43648:SF1">
    <property type="entry name" value="ELECTRON TRANSFER FLAVOPROTEIN BETA SUBUNIT LYSINE METHYLTRANSFERASE"/>
    <property type="match status" value="1"/>
</dbReference>
<evidence type="ECO:0000256" key="4">
    <source>
        <dbReference type="ARBA" id="ARBA00022679"/>
    </source>
</evidence>
<feature type="binding site" evidence="6">
    <location>
        <position position="171"/>
    </location>
    <ligand>
        <name>S-adenosyl-L-methionine</name>
        <dbReference type="ChEBI" id="CHEBI:59789"/>
    </ligand>
</feature>
<comment type="similarity">
    <text evidence="1 6">Belongs to the methyltransferase superfamily. PrmA family.</text>
</comment>
<accession>A0A238XNP0</accession>
<evidence type="ECO:0000256" key="2">
    <source>
        <dbReference type="ARBA" id="ARBA00022490"/>
    </source>
</evidence>
<name>A0A238XNP0_9BACT</name>
<feature type="binding site" evidence="6">
    <location>
        <position position="149"/>
    </location>
    <ligand>
        <name>S-adenosyl-L-methionine</name>
        <dbReference type="ChEBI" id="CHEBI:59789"/>
    </ligand>
</feature>
<comment type="function">
    <text evidence="6">Methylates ribosomal protein L11.</text>
</comment>
<keyword evidence="8" id="KW-1185">Reference proteome</keyword>
<dbReference type="InterPro" id="IPR004498">
    <property type="entry name" value="Ribosomal_PrmA_MeTrfase"/>
</dbReference>
<evidence type="ECO:0000256" key="6">
    <source>
        <dbReference type="HAMAP-Rule" id="MF_00735"/>
    </source>
</evidence>
<dbReference type="CDD" id="cd02440">
    <property type="entry name" value="AdoMet_MTases"/>
    <property type="match status" value="1"/>
</dbReference>
<dbReference type="EC" id="2.1.1.-" evidence="6"/>
<evidence type="ECO:0000313" key="7">
    <source>
        <dbReference type="EMBL" id="SNR60151.1"/>
    </source>
</evidence>
<dbReference type="OrthoDB" id="9785995at2"/>
<keyword evidence="2 6" id="KW-0963">Cytoplasm</keyword>
<feature type="binding site" evidence="6">
    <location>
        <position position="128"/>
    </location>
    <ligand>
        <name>S-adenosyl-L-methionine</name>
        <dbReference type="ChEBI" id="CHEBI:59789"/>
    </ligand>
</feature>
<dbReference type="EMBL" id="FZOB01000001">
    <property type="protein sequence ID" value="SNR60151.1"/>
    <property type="molecule type" value="Genomic_DNA"/>
</dbReference>
<keyword evidence="4 6" id="KW-0808">Transferase</keyword>
<dbReference type="GO" id="GO:0016279">
    <property type="term" value="F:protein-lysine N-methyltransferase activity"/>
    <property type="evidence" value="ECO:0007669"/>
    <property type="project" value="RHEA"/>
</dbReference>
<dbReference type="PANTHER" id="PTHR43648">
    <property type="entry name" value="ELECTRON TRANSFER FLAVOPROTEIN BETA SUBUNIT LYSINE METHYLTRANSFERASE"/>
    <property type="match status" value="1"/>
</dbReference>
<evidence type="ECO:0000313" key="8">
    <source>
        <dbReference type="Proteomes" id="UP000198405"/>
    </source>
</evidence>
<proteinExistence type="inferred from homology"/>
<evidence type="ECO:0000256" key="1">
    <source>
        <dbReference type="ARBA" id="ARBA00009741"/>
    </source>
</evidence>
<comment type="subcellular location">
    <subcellularLocation>
        <location evidence="6">Cytoplasm</location>
    </subcellularLocation>
</comment>
<comment type="catalytic activity">
    <reaction evidence="6">
        <text>L-lysyl-[protein] + 3 S-adenosyl-L-methionine = N(6),N(6),N(6)-trimethyl-L-lysyl-[protein] + 3 S-adenosyl-L-homocysteine + 3 H(+)</text>
        <dbReference type="Rhea" id="RHEA:54192"/>
        <dbReference type="Rhea" id="RHEA-COMP:9752"/>
        <dbReference type="Rhea" id="RHEA-COMP:13826"/>
        <dbReference type="ChEBI" id="CHEBI:15378"/>
        <dbReference type="ChEBI" id="CHEBI:29969"/>
        <dbReference type="ChEBI" id="CHEBI:57856"/>
        <dbReference type="ChEBI" id="CHEBI:59789"/>
        <dbReference type="ChEBI" id="CHEBI:61961"/>
    </reaction>
</comment>
<reference evidence="8" key="1">
    <citation type="submission" date="2017-06" db="EMBL/GenBank/DDBJ databases">
        <authorList>
            <person name="Varghese N."/>
            <person name="Submissions S."/>
        </authorList>
    </citation>
    <scope>NUCLEOTIDE SEQUENCE [LARGE SCALE GENOMIC DNA]</scope>
    <source>
        <strain evidence="8">DSM 15668</strain>
    </source>
</reference>
<keyword evidence="5 6" id="KW-0949">S-adenosyl-L-methionine</keyword>
<feature type="binding site" evidence="6">
    <location>
        <position position="212"/>
    </location>
    <ligand>
        <name>S-adenosyl-L-methionine</name>
        <dbReference type="ChEBI" id="CHEBI:59789"/>
    </ligand>
</feature>
<protein>
    <recommendedName>
        <fullName evidence="6">Ribosomal protein L11 methyltransferase</fullName>
        <shortName evidence="6">L11 Mtase</shortName>
        <ecNumber evidence="6">2.1.1.-</ecNumber>
    </recommendedName>
</protein>
<dbReference type="AlphaFoldDB" id="A0A238XNP0"/>
<dbReference type="Pfam" id="PF06325">
    <property type="entry name" value="PrmA"/>
    <property type="match status" value="1"/>
</dbReference>
<evidence type="ECO:0000256" key="3">
    <source>
        <dbReference type="ARBA" id="ARBA00022603"/>
    </source>
</evidence>
<keyword evidence="7" id="KW-0689">Ribosomal protein</keyword>
<dbReference type="HAMAP" id="MF_00735">
    <property type="entry name" value="Methyltr_PrmA"/>
    <property type="match status" value="1"/>
</dbReference>
<sequence>MERYYLVFDFAIPFQMRDIADGMFFEAGCKGVEDLKEENGIYYVRVYFDGNADFHPEETPLKEYLIGSFRIEEQDWNENWKEHFKPVEIGKSIVVVPSWLKEEFNPEDRIPIYIYPGQTFGTGSHESTKLMMKLMEEYVFPDCSFLDVGSGSGILSILAKKLGAGKVVACDIQKEAKDELELNSLINGVSGVEFVHGSVDRVKGQFDIVVANIEKHLLLPIFPEIVRKVSQTLLISGILESQESDMVKEIEKHGFTVEKVERENGWIAVAARK</sequence>
<dbReference type="Proteomes" id="UP000198405">
    <property type="component" value="Unassembled WGS sequence"/>
</dbReference>